<comment type="caution">
    <text evidence="1">The sequence shown here is derived from an EMBL/GenBank/DDBJ whole genome shotgun (WGS) entry which is preliminary data.</text>
</comment>
<evidence type="ECO:0000313" key="2">
    <source>
        <dbReference type="Proteomes" id="UP000031668"/>
    </source>
</evidence>
<sequence>MMIELSSSSTNLISKWRADHLKAEVKLFNQLLSLFRLPEVSIFLSLQPLNRYGMIFHNIHEWAVNGEDLKEFLRNLIQVCAGKGMTIPVLSLAMREFIAIRELGMIQKSPPIKLNIYLRSRHFSI</sequence>
<name>A0A0C2JYD6_THEKT</name>
<proteinExistence type="predicted"/>
<dbReference type="AlphaFoldDB" id="A0A0C2JYD6"/>
<dbReference type="Proteomes" id="UP000031668">
    <property type="component" value="Unassembled WGS sequence"/>
</dbReference>
<gene>
    <name evidence="1" type="ORF">RF11_10594</name>
</gene>
<protein>
    <submittedName>
        <fullName evidence="1">Uncharacterized protein</fullName>
    </submittedName>
</protein>
<organism evidence="1 2">
    <name type="scientific">Thelohanellus kitauei</name>
    <name type="common">Myxosporean</name>
    <dbReference type="NCBI Taxonomy" id="669202"/>
    <lineage>
        <taxon>Eukaryota</taxon>
        <taxon>Metazoa</taxon>
        <taxon>Cnidaria</taxon>
        <taxon>Myxozoa</taxon>
        <taxon>Myxosporea</taxon>
        <taxon>Bivalvulida</taxon>
        <taxon>Platysporina</taxon>
        <taxon>Myxobolidae</taxon>
        <taxon>Thelohanellus</taxon>
    </lineage>
</organism>
<dbReference type="EMBL" id="JWZT01000387">
    <property type="protein sequence ID" value="KII74518.1"/>
    <property type="molecule type" value="Genomic_DNA"/>
</dbReference>
<reference evidence="1 2" key="1">
    <citation type="journal article" date="2014" name="Genome Biol. Evol.">
        <title>The genome of the myxosporean Thelohanellus kitauei shows adaptations to nutrient acquisition within its fish host.</title>
        <authorList>
            <person name="Yang Y."/>
            <person name="Xiong J."/>
            <person name="Zhou Z."/>
            <person name="Huo F."/>
            <person name="Miao W."/>
            <person name="Ran C."/>
            <person name="Liu Y."/>
            <person name="Zhang J."/>
            <person name="Feng J."/>
            <person name="Wang M."/>
            <person name="Wang M."/>
            <person name="Wang L."/>
            <person name="Yao B."/>
        </authorList>
    </citation>
    <scope>NUCLEOTIDE SEQUENCE [LARGE SCALE GENOMIC DNA]</scope>
    <source>
        <strain evidence="1">Wuqing</strain>
    </source>
</reference>
<evidence type="ECO:0000313" key="1">
    <source>
        <dbReference type="EMBL" id="KII74518.1"/>
    </source>
</evidence>
<keyword evidence="2" id="KW-1185">Reference proteome</keyword>
<accession>A0A0C2JYD6</accession>